<dbReference type="Gene3D" id="1.10.760.10">
    <property type="entry name" value="Cytochrome c-like domain"/>
    <property type="match status" value="1"/>
</dbReference>
<keyword evidence="1 4" id="KW-0349">Heme</keyword>
<dbReference type="Proteomes" id="UP000253426">
    <property type="component" value="Unassembled WGS sequence"/>
</dbReference>
<dbReference type="Gene3D" id="3.80.10.10">
    <property type="entry name" value="Ribonuclease Inhibitor"/>
    <property type="match status" value="1"/>
</dbReference>
<organism evidence="7 8">
    <name type="scientific">Roseimicrobium gellanilyticum</name>
    <dbReference type="NCBI Taxonomy" id="748857"/>
    <lineage>
        <taxon>Bacteria</taxon>
        <taxon>Pseudomonadati</taxon>
        <taxon>Verrucomicrobiota</taxon>
        <taxon>Verrucomicrobiia</taxon>
        <taxon>Verrucomicrobiales</taxon>
        <taxon>Verrucomicrobiaceae</taxon>
        <taxon>Roseimicrobium</taxon>
    </lineage>
</organism>
<name>A0A366HGR3_9BACT</name>
<evidence type="ECO:0000259" key="6">
    <source>
        <dbReference type="PROSITE" id="PS51007"/>
    </source>
</evidence>
<gene>
    <name evidence="7" type="ORF">DES53_10791</name>
</gene>
<dbReference type="AlphaFoldDB" id="A0A366HGR3"/>
<evidence type="ECO:0000256" key="5">
    <source>
        <dbReference type="SAM" id="SignalP"/>
    </source>
</evidence>
<feature type="chain" id="PRO_5016721603" evidence="5">
    <location>
        <begin position="25"/>
        <end position="342"/>
    </location>
</feature>
<dbReference type="InterPro" id="IPR009056">
    <property type="entry name" value="Cyt_c-like_dom"/>
</dbReference>
<dbReference type="PANTHER" id="PTHR35889">
    <property type="entry name" value="CYCLOINULO-OLIGOSACCHARIDE FRUCTANOTRANSFERASE-RELATED"/>
    <property type="match status" value="1"/>
</dbReference>
<dbReference type="RefSeq" id="WP_113959905.1">
    <property type="nucleotide sequence ID" value="NZ_QNRR01000007.1"/>
</dbReference>
<keyword evidence="5" id="KW-0732">Signal</keyword>
<dbReference type="SUPFAM" id="SSF46626">
    <property type="entry name" value="Cytochrome c"/>
    <property type="match status" value="1"/>
</dbReference>
<accession>A0A366HGR3</accession>
<evidence type="ECO:0000256" key="2">
    <source>
        <dbReference type="ARBA" id="ARBA00022723"/>
    </source>
</evidence>
<dbReference type="Pfam" id="PF07635">
    <property type="entry name" value="PSCyt1"/>
    <property type="match status" value="1"/>
</dbReference>
<evidence type="ECO:0000313" key="7">
    <source>
        <dbReference type="EMBL" id="RBP41260.1"/>
    </source>
</evidence>
<proteinExistence type="predicted"/>
<dbReference type="PROSITE" id="PS51007">
    <property type="entry name" value="CYTC"/>
    <property type="match status" value="1"/>
</dbReference>
<comment type="caution">
    <text evidence="7">The sequence shown here is derived from an EMBL/GenBank/DDBJ whole genome shotgun (WGS) entry which is preliminary data.</text>
</comment>
<dbReference type="GO" id="GO:0020037">
    <property type="term" value="F:heme binding"/>
    <property type="evidence" value="ECO:0007669"/>
    <property type="project" value="InterPro"/>
</dbReference>
<feature type="domain" description="Cytochrome c" evidence="6">
    <location>
        <begin position="19"/>
        <end position="127"/>
    </location>
</feature>
<dbReference type="InterPro" id="IPR032675">
    <property type="entry name" value="LRR_dom_sf"/>
</dbReference>
<evidence type="ECO:0000256" key="3">
    <source>
        <dbReference type="ARBA" id="ARBA00023004"/>
    </source>
</evidence>
<sequence length="342" mass="36857">MTAHPNFFKVPAIAALLMGVSAQGAVNFKTEILPVLEAKCVKCHKAEHEEGGKIVKPKAELRLDAAWAMLKGGESKRPALVAKDTAKSYMFEVVNLPKDDDMFMPPKGDPLTAEEIAKLKTWIEEGADFGDWEGNLAGKPADAPSTAKAAPKEREHDILYKKLSEGLQPPSKEALKKVQEAGAQVTILQVGGPLVRVDFLTGVSKTDDAKIAAILPIKDNIAHLDLARTVITDASLKTVASFPRLVRLDLRKTKVTDKGVQQLAECKNLAYLNLYGTEVTDAVIPALSSLKTLRDVFIWETKVTEAGAAKLKAALPEAEVVASAVMPAPQQAPAGGNRRRDK</sequence>
<dbReference type="SUPFAM" id="SSF52047">
    <property type="entry name" value="RNI-like"/>
    <property type="match status" value="1"/>
</dbReference>
<dbReference type="GO" id="GO:0009055">
    <property type="term" value="F:electron transfer activity"/>
    <property type="evidence" value="ECO:0007669"/>
    <property type="project" value="InterPro"/>
</dbReference>
<dbReference type="PANTHER" id="PTHR35889:SF3">
    <property type="entry name" value="F-BOX DOMAIN-CONTAINING PROTEIN"/>
    <property type="match status" value="1"/>
</dbReference>
<feature type="signal peptide" evidence="5">
    <location>
        <begin position="1"/>
        <end position="24"/>
    </location>
</feature>
<reference evidence="7 8" key="1">
    <citation type="submission" date="2018-06" db="EMBL/GenBank/DDBJ databases">
        <title>Genomic Encyclopedia of Type Strains, Phase IV (KMG-IV): sequencing the most valuable type-strain genomes for metagenomic binning, comparative biology and taxonomic classification.</title>
        <authorList>
            <person name="Goeker M."/>
        </authorList>
    </citation>
    <scope>NUCLEOTIDE SEQUENCE [LARGE SCALE GENOMIC DNA]</scope>
    <source>
        <strain evidence="7 8">DSM 25532</strain>
    </source>
</reference>
<dbReference type="InterPro" id="IPR036909">
    <property type="entry name" value="Cyt_c-like_dom_sf"/>
</dbReference>
<dbReference type="GO" id="GO:0046872">
    <property type="term" value="F:metal ion binding"/>
    <property type="evidence" value="ECO:0007669"/>
    <property type="project" value="UniProtKB-KW"/>
</dbReference>
<evidence type="ECO:0000256" key="4">
    <source>
        <dbReference type="PROSITE-ProRule" id="PRU00433"/>
    </source>
</evidence>
<dbReference type="OrthoDB" id="182662at2"/>
<keyword evidence="8" id="KW-1185">Reference proteome</keyword>
<keyword evidence="3 4" id="KW-0408">Iron</keyword>
<evidence type="ECO:0000313" key="8">
    <source>
        <dbReference type="Proteomes" id="UP000253426"/>
    </source>
</evidence>
<evidence type="ECO:0000256" key="1">
    <source>
        <dbReference type="ARBA" id="ARBA00022617"/>
    </source>
</evidence>
<dbReference type="InterPro" id="IPR011429">
    <property type="entry name" value="Cyt_c_Planctomycete-type"/>
</dbReference>
<dbReference type="EMBL" id="QNRR01000007">
    <property type="protein sequence ID" value="RBP41260.1"/>
    <property type="molecule type" value="Genomic_DNA"/>
</dbReference>
<keyword evidence="2 4" id="KW-0479">Metal-binding</keyword>
<protein>
    <submittedName>
        <fullName evidence="7">Cytochrome c</fullName>
    </submittedName>
</protein>